<evidence type="ECO:0000256" key="1">
    <source>
        <dbReference type="SAM" id="MobiDB-lite"/>
    </source>
</evidence>
<name>A0AA40EI42_9PEZI</name>
<feature type="non-terminal residue" evidence="2">
    <location>
        <position position="470"/>
    </location>
</feature>
<dbReference type="SUPFAM" id="SSF56112">
    <property type="entry name" value="Protein kinase-like (PK-like)"/>
    <property type="match status" value="1"/>
</dbReference>
<dbReference type="EMBL" id="JAUKTV010000004">
    <property type="protein sequence ID" value="KAK0739326.1"/>
    <property type="molecule type" value="Genomic_DNA"/>
</dbReference>
<evidence type="ECO:0000313" key="3">
    <source>
        <dbReference type="Proteomes" id="UP001172159"/>
    </source>
</evidence>
<gene>
    <name evidence="2" type="ORF">B0T21DRAFT_284141</name>
</gene>
<evidence type="ECO:0000313" key="2">
    <source>
        <dbReference type="EMBL" id="KAK0739326.1"/>
    </source>
</evidence>
<feature type="compositionally biased region" description="Acidic residues" evidence="1">
    <location>
        <begin position="86"/>
        <end position="98"/>
    </location>
</feature>
<proteinExistence type="predicted"/>
<accession>A0AA40EI42</accession>
<dbReference type="AlphaFoldDB" id="A0AA40EI42"/>
<dbReference type="InterPro" id="IPR011009">
    <property type="entry name" value="Kinase-like_dom_sf"/>
</dbReference>
<sequence length="470" mass="54260">MEGTVLSIREHVPPRPFESKDGLFYGESPRKYNNYQDGDGFPCFRDAQLSYVLENPPIETVPPGPEEFDLTIKKVIIGPKRQYFDSQDDDSETEDQEDDGRGDVVEYDPNYFVPGPYRFDDLPELKRKDPHLPLDDEPYNGAIVVVGNVQLRGDQAPREYVAKIYDGAYYPVSFSAEVQRGRQKPDDGVAPDCATRADLDYAAESAAYRMIQESPQPGPRRATLGFHGSWTFALPGSDLETKRHRWVRMVLLEKVDATPMSQVIRQSKQVKGRPLPSESERLIILKNLIDADEELWWWCQINYKELQPHDVLIKKDGTVKIINFHQAILYACVQDDRFLCHPRTLAPEMSEEDLKATGERVSPVHRYWPFNVYTHTVESWPLVDAPSRPWETERGNWDEWVPVSWLSDPEEAAIWLLKTYRNDERYSPLDEVFLDHPDHMNRTGRLLELLEQFGRKPAAELEAIRLAELD</sequence>
<dbReference type="Proteomes" id="UP001172159">
    <property type="component" value="Unassembled WGS sequence"/>
</dbReference>
<organism evidence="2 3">
    <name type="scientific">Apiosordaria backusii</name>
    <dbReference type="NCBI Taxonomy" id="314023"/>
    <lineage>
        <taxon>Eukaryota</taxon>
        <taxon>Fungi</taxon>
        <taxon>Dikarya</taxon>
        <taxon>Ascomycota</taxon>
        <taxon>Pezizomycotina</taxon>
        <taxon>Sordariomycetes</taxon>
        <taxon>Sordariomycetidae</taxon>
        <taxon>Sordariales</taxon>
        <taxon>Lasiosphaeriaceae</taxon>
        <taxon>Apiosordaria</taxon>
    </lineage>
</organism>
<comment type="caution">
    <text evidence="2">The sequence shown here is derived from an EMBL/GenBank/DDBJ whole genome shotgun (WGS) entry which is preliminary data.</text>
</comment>
<keyword evidence="3" id="KW-1185">Reference proteome</keyword>
<feature type="region of interest" description="Disordered" evidence="1">
    <location>
        <begin position="83"/>
        <end position="107"/>
    </location>
</feature>
<reference evidence="2" key="1">
    <citation type="submission" date="2023-06" db="EMBL/GenBank/DDBJ databases">
        <title>Genome-scale phylogeny and comparative genomics of the fungal order Sordariales.</title>
        <authorList>
            <consortium name="Lawrence Berkeley National Laboratory"/>
            <person name="Hensen N."/>
            <person name="Bonometti L."/>
            <person name="Westerberg I."/>
            <person name="Brannstrom I.O."/>
            <person name="Guillou S."/>
            <person name="Cros-Aarteil S."/>
            <person name="Calhoun S."/>
            <person name="Haridas S."/>
            <person name="Kuo A."/>
            <person name="Mondo S."/>
            <person name="Pangilinan J."/>
            <person name="Riley R."/>
            <person name="Labutti K."/>
            <person name="Andreopoulos B."/>
            <person name="Lipzen A."/>
            <person name="Chen C."/>
            <person name="Yanf M."/>
            <person name="Daum C."/>
            <person name="Ng V."/>
            <person name="Clum A."/>
            <person name="Steindorff A."/>
            <person name="Ohm R."/>
            <person name="Martin F."/>
            <person name="Silar P."/>
            <person name="Natvig D."/>
            <person name="Lalanne C."/>
            <person name="Gautier V."/>
            <person name="Ament-Velasquez S.L."/>
            <person name="Kruys A."/>
            <person name="Hutchinson M.I."/>
            <person name="Powell A.J."/>
            <person name="Barry K."/>
            <person name="Miller A.N."/>
            <person name="Grigoriev I.V."/>
            <person name="Debuchy R."/>
            <person name="Gladieux P."/>
            <person name="Thoren M.H."/>
            <person name="Johannesson H."/>
        </authorList>
    </citation>
    <scope>NUCLEOTIDE SEQUENCE</scope>
    <source>
        <strain evidence="2">CBS 540.89</strain>
    </source>
</reference>
<protein>
    <submittedName>
        <fullName evidence="2">Uncharacterized protein</fullName>
    </submittedName>
</protein>